<sequence>MWVGTALSEPNGLCRIKLLLRDFDSSFEWELEPVHPKKKKPILPAPLVLDLGELDAIEHPPMSQDAPMLQVQASSTQSMSTPSSIGIDEALRTVLLAVAKCEAKVEEQQRILAQMLIIVKKIEKKIMKDISASALPDRSVLDQTLPLKSYEDLQAFEGKLAADPDLKLNLSHGSLVTRKAGSHEVRPTARQVAKHVGSSPKTATIWV</sequence>
<proteinExistence type="predicted"/>
<evidence type="ECO:0000313" key="2">
    <source>
        <dbReference type="Proteomes" id="UP001286313"/>
    </source>
</evidence>
<dbReference type="EMBL" id="JAWQEG010001788">
    <property type="protein sequence ID" value="KAK3876719.1"/>
    <property type="molecule type" value="Genomic_DNA"/>
</dbReference>
<name>A0AAE1FMB5_PETCI</name>
<dbReference type="AlphaFoldDB" id="A0AAE1FMB5"/>
<organism evidence="1 2">
    <name type="scientific">Petrolisthes cinctipes</name>
    <name type="common">Flat porcelain crab</name>
    <dbReference type="NCBI Taxonomy" id="88211"/>
    <lineage>
        <taxon>Eukaryota</taxon>
        <taxon>Metazoa</taxon>
        <taxon>Ecdysozoa</taxon>
        <taxon>Arthropoda</taxon>
        <taxon>Crustacea</taxon>
        <taxon>Multicrustacea</taxon>
        <taxon>Malacostraca</taxon>
        <taxon>Eumalacostraca</taxon>
        <taxon>Eucarida</taxon>
        <taxon>Decapoda</taxon>
        <taxon>Pleocyemata</taxon>
        <taxon>Anomura</taxon>
        <taxon>Galatheoidea</taxon>
        <taxon>Porcellanidae</taxon>
        <taxon>Petrolisthes</taxon>
    </lineage>
</organism>
<evidence type="ECO:0000313" key="1">
    <source>
        <dbReference type="EMBL" id="KAK3876719.1"/>
    </source>
</evidence>
<keyword evidence="2" id="KW-1185">Reference proteome</keyword>
<gene>
    <name evidence="1" type="ORF">Pcinc_018531</name>
</gene>
<reference evidence="1" key="1">
    <citation type="submission" date="2023-10" db="EMBL/GenBank/DDBJ databases">
        <title>Genome assemblies of two species of porcelain crab, Petrolisthes cinctipes and Petrolisthes manimaculis (Anomura: Porcellanidae).</title>
        <authorList>
            <person name="Angst P."/>
        </authorList>
    </citation>
    <scope>NUCLEOTIDE SEQUENCE</scope>
    <source>
        <strain evidence="1">PB745_01</strain>
        <tissue evidence="1">Gill</tissue>
    </source>
</reference>
<dbReference type="Proteomes" id="UP001286313">
    <property type="component" value="Unassembled WGS sequence"/>
</dbReference>
<protein>
    <submittedName>
        <fullName evidence="1">Uncharacterized protein</fullName>
    </submittedName>
</protein>
<accession>A0AAE1FMB5</accession>
<comment type="caution">
    <text evidence="1">The sequence shown here is derived from an EMBL/GenBank/DDBJ whole genome shotgun (WGS) entry which is preliminary data.</text>
</comment>